<dbReference type="HOGENOM" id="CLU_3419396_0_0_1"/>
<dbReference type="AlphaFoldDB" id="T0LGA9"/>
<sequence length="25" mass="2815">MIKGSIAACLVKRPFKCQNDGNEYE</sequence>
<name>T0LGA9_COLGC</name>
<dbReference type="EMBL" id="AMYD01001994">
    <property type="protein sequence ID" value="EQB50651.1"/>
    <property type="molecule type" value="Genomic_DNA"/>
</dbReference>
<proteinExistence type="predicted"/>
<reference evidence="2" key="1">
    <citation type="journal article" date="2013" name="Mol. Plant Microbe Interact.">
        <title>Global aspects of pacC regulation of pathogenicity genes in Colletotrichum gloeosporioides as revealed by transcriptome analysis.</title>
        <authorList>
            <person name="Alkan N."/>
            <person name="Meng X."/>
            <person name="Friedlander G."/>
            <person name="Reuveni E."/>
            <person name="Sukno S."/>
            <person name="Sherman A."/>
            <person name="Thon M."/>
            <person name="Fluhr R."/>
            <person name="Prusky D."/>
        </authorList>
    </citation>
    <scope>NUCLEOTIDE SEQUENCE [LARGE SCALE GENOMIC DNA]</scope>
    <source>
        <strain evidence="2">Cg-14</strain>
    </source>
</reference>
<gene>
    <name evidence="1" type="ORF">CGLO_09891</name>
</gene>
<dbReference type="Proteomes" id="UP000015530">
    <property type="component" value="Unassembled WGS sequence"/>
</dbReference>
<comment type="caution">
    <text evidence="1">The sequence shown here is derived from an EMBL/GenBank/DDBJ whole genome shotgun (WGS) entry which is preliminary data.</text>
</comment>
<evidence type="ECO:0000313" key="2">
    <source>
        <dbReference type="Proteomes" id="UP000015530"/>
    </source>
</evidence>
<evidence type="ECO:0000313" key="1">
    <source>
        <dbReference type="EMBL" id="EQB50651.1"/>
    </source>
</evidence>
<accession>T0LGA9</accession>
<organism evidence="1 2">
    <name type="scientific">Colletotrichum gloeosporioides (strain Cg-14)</name>
    <name type="common">Anthracnose fungus</name>
    <name type="synonym">Glomerella cingulata</name>
    <dbReference type="NCBI Taxonomy" id="1237896"/>
    <lineage>
        <taxon>Eukaryota</taxon>
        <taxon>Fungi</taxon>
        <taxon>Dikarya</taxon>
        <taxon>Ascomycota</taxon>
        <taxon>Pezizomycotina</taxon>
        <taxon>Sordariomycetes</taxon>
        <taxon>Hypocreomycetidae</taxon>
        <taxon>Glomerellales</taxon>
        <taxon>Glomerellaceae</taxon>
        <taxon>Colletotrichum</taxon>
        <taxon>Colletotrichum gloeosporioides species complex</taxon>
    </lineage>
</organism>
<protein>
    <submittedName>
        <fullName evidence="1">Uncharacterized protein</fullName>
    </submittedName>
</protein>